<gene>
    <name evidence="2" type="ORF">BDY21DRAFT_7965</name>
</gene>
<organism evidence="2 3">
    <name type="scientific">Lineolata rhizophorae</name>
    <dbReference type="NCBI Taxonomy" id="578093"/>
    <lineage>
        <taxon>Eukaryota</taxon>
        <taxon>Fungi</taxon>
        <taxon>Dikarya</taxon>
        <taxon>Ascomycota</taxon>
        <taxon>Pezizomycotina</taxon>
        <taxon>Dothideomycetes</taxon>
        <taxon>Dothideomycetes incertae sedis</taxon>
        <taxon>Lineolatales</taxon>
        <taxon>Lineolataceae</taxon>
        <taxon>Lineolata</taxon>
    </lineage>
</organism>
<evidence type="ECO:0000313" key="3">
    <source>
        <dbReference type="Proteomes" id="UP000799766"/>
    </source>
</evidence>
<feature type="region of interest" description="Disordered" evidence="1">
    <location>
        <begin position="35"/>
        <end position="83"/>
    </location>
</feature>
<protein>
    <submittedName>
        <fullName evidence="2">Uncharacterized protein</fullName>
    </submittedName>
</protein>
<dbReference type="OrthoDB" id="10265389at2759"/>
<evidence type="ECO:0000256" key="1">
    <source>
        <dbReference type="SAM" id="MobiDB-lite"/>
    </source>
</evidence>
<reference evidence="2" key="1">
    <citation type="journal article" date="2020" name="Stud. Mycol.">
        <title>101 Dothideomycetes genomes: a test case for predicting lifestyles and emergence of pathogens.</title>
        <authorList>
            <person name="Haridas S."/>
            <person name="Albert R."/>
            <person name="Binder M."/>
            <person name="Bloem J."/>
            <person name="Labutti K."/>
            <person name="Salamov A."/>
            <person name="Andreopoulos B."/>
            <person name="Baker S."/>
            <person name="Barry K."/>
            <person name="Bills G."/>
            <person name="Bluhm B."/>
            <person name="Cannon C."/>
            <person name="Castanera R."/>
            <person name="Culley D."/>
            <person name="Daum C."/>
            <person name="Ezra D."/>
            <person name="Gonzalez J."/>
            <person name="Henrissat B."/>
            <person name="Kuo A."/>
            <person name="Liang C."/>
            <person name="Lipzen A."/>
            <person name="Lutzoni F."/>
            <person name="Magnuson J."/>
            <person name="Mondo S."/>
            <person name="Nolan M."/>
            <person name="Ohm R."/>
            <person name="Pangilinan J."/>
            <person name="Park H.-J."/>
            <person name="Ramirez L."/>
            <person name="Alfaro M."/>
            <person name="Sun H."/>
            <person name="Tritt A."/>
            <person name="Yoshinaga Y."/>
            <person name="Zwiers L.-H."/>
            <person name="Turgeon B."/>
            <person name="Goodwin S."/>
            <person name="Spatafora J."/>
            <person name="Crous P."/>
            <person name="Grigoriev I."/>
        </authorList>
    </citation>
    <scope>NUCLEOTIDE SEQUENCE</scope>
    <source>
        <strain evidence="2">ATCC 16933</strain>
    </source>
</reference>
<sequence length="248" mass="28433">MVLDEWSKCMSYDYESFNVAPFVAILEDEGIYDRTSAPKASSTSPVPEEMHKDVSATSELLTPPNSSRSQLTDESWDGDQDPHETLKALGPWPMCWSHEIDPEFARAHYKAERAVERAAEKRREALRKLAKLPLELPSLERINALLADGDALRAECPKGVNITPVELAREFVQHCLHLLEDEIRMYGREVFVRAVRLLVLFVRNLVVKALVDPEELFFEIMELTTRYIWVKEVRDLRSFMEGGEEVEA</sequence>
<dbReference type="Pfam" id="PF10155">
    <property type="entry name" value="CNOT11"/>
    <property type="match status" value="1"/>
</dbReference>
<accession>A0A6A6PDS6</accession>
<dbReference type="InterPro" id="IPR019312">
    <property type="entry name" value="CNOT11"/>
</dbReference>
<evidence type="ECO:0000313" key="2">
    <source>
        <dbReference type="EMBL" id="KAF2462144.1"/>
    </source>
</evidence>
<keyword evidence="3" id="KW-1185">Reference proteome</keyword>
<dbReference type="AlphaFoldDB" id="A0A6A6PDS6"/>
<proteinExistence type="predicted"/>
<dbReference type="EMBL" id="MU001670">
    <property type="protein sequence ID" value="KAF2462144.1"/>
    <property type="molecule type" value="Genomic_DNA"/>
</dbReference>
<dbReference type="Proteomes" id="UP000799766">
    <property type="component" value="Unassembled WGS sequence"/>
</dbReference>
<dbReference type="GO" id="GO:0030014">
    <property type="term" value="C:CCR4-NOT complex"/>
    <property type="evidence" value="ECO:0007669"/>
    <property type="project" value="InterPro"/>
</dbReference>
<name>A0A6A6PDS6_9PEZI</name>
<feature type="compositionally biased region" description="Polar residues" evidence="1">
    <location>
        <begin position="55"/>
        <end position="73"/>
    </location>
</feature>